<feature type="transmembrane region" description="Helical" evidence="1">
    <location>
        <begin position="205"/>
        <end position="225"/>
    </location>
</feature>
<dbReference type="Pfam" id="PF10118">
    <property type="entry name" value="Metal_hydrol"/>
    <property type="match status" value="1"/>
</dbReference>
<accession>A0ABV4C4H4</accession>
<name>A0ABV4C4H4_9MYCO</name>
<comment type="caution">
    <text evidence="2">The sequence shown here is derived from an EMBL/GenBank/DDBJ whole genome shotgun (WGS) entry which is preliminary data.</text>
</comment>
<evidence type="ECO:0000313" key="2">
    <source>
        <dbReference type="EMBL" id="MEY8017434.1"/>
    </source>
</evidence>
<gene>
    <name evidence="2" type="ORF">AB8998_21790</name>
</gene>
<keyword evidence="1" id="KW-0472">Membrane</keyword>
<dbReference type="EMBL" id="JBGEDP010000001">
    <property type="protein sequence ID" value="MEY8017434.1"/>
    <property type="molecule type" value="Genomic_DNA"/>
</dbReference>
<reference evidence="2 3" key="1">
    <citation type="submission" date="2024-08" db="EMBL/GenBank/DDBJ databases">
        <title>Mycobacterium servetensis sp. nov., a novel rapid-growing mycobacterial species recovered from a human patient in Zaragoza, Spain.</title>
        <authorList>
            <person name="Tristancho-Baro A.I."/>
            <person name="Buenestado-Serrano S."/>
            <person name="Garcia De Viedma D."/>
            <person name="Milagro-Beamonte A."/>
            <person name="Burillo N."/>
            <person name="Sanz S."/>
            <person name="Lopez-Calleja A.I."/>
            <person name="Penas-Utrilla D."/>
            <person name="Guardingo M."/>
            <person name="Garcia M.J."/>
            <person name="Vinuelas-Bayon J."/>
        </authorList>
    </citation>
    <scope>NUCLEOTIDE SEQUENCE [LARGE SCALE GENOMIC DNA]</scope>
    <source>
        <strain evidence="3">HUMS_12744610</strain>
    </source>
</reference>
<dbReference type="InterPro" id="IPR016516">
    <property type="entry name" value="UCP07580"/>
</dbReference>
<protein>
    <submittedName>
        <fullName evidence="2">Metal-dependent hydrolase</fullName>
    </submittedName>
</protein>
<keyword evidence="3" id="KW-1185">Reference proteome</keyword>
<dbReference type="PANTHER" id="PTHR39456:SF1">
    <property type="entry name" value="METAL-DEPENDENT HYDROLASE"/>
    <property type="match status" value="1"/>
</dbReference>
<keyword evidence="2" id="KW-0378">Hydrolase</keyword>
<dbReference type="PANTHER" id="PTHR39456">
    <property type="entry name" value="METAL-DEPENDENT HYDROLASE"/>
    <property type="match status" value="1"/>
</dbReference>
<organism evidence="2 3">
    <name type="scientific">Mycobacterium servetii</name>
    <dbReference type="NCBI Taxonomy" id="3237418"/>
    <lineage>
        <taxon>Bacteria</taxon>
        <taxon>Bacillati</taxon>
        <taxon>Actinomycetota</taxon>
        <taxon>Actinomycetes</taxon>
        <taxon>Mycobacteriales</taxon>
        <taxon>Mycobacteriaceae</taxon>
        <taxon>Mycobacterium</taxon>
    </lineage>
</organism>
<dbReference type="GO" id="GO:0016787">
    <property type="term" value="F:hydrolase activity"/>
    <property type="evidence" value="ECO:0007669"/>
    <property type="project" value="UniProtKB-KW"/>
</dbReference>
<keyword evidence="1" id="KW-0812">Transmembrane</keyword>
<dbReference type="Proteomes" id="UP001564760">
    <property type="component" value="Unassembled WGS sequence"/>
</dbReference>
<evidence type="ECO:0000256" key="1">
    <source>
        <dbReference type="SAM" id="Phobius"/>
    </source>
</evidence>
<dbReference type="PIRSF" id="PIRSF007580">
    <property type="entry name" value="UCP07580"/>
    <property type="match status" value="1"/>
</dbReference>
<proteinExistence type="predicted"/>
<evidence type="ECO:0000313" key="3">
    <source>
        <dbReference type="Proteomes" id="UP001564760"/>
    </source>
</evidence>
<keyword evidence="1" id="KW-1133">Transmembrane helix</keyword>
<sequence length="296" mass="33758">MVEGDMGPGGLAVAAAPVVESRYPKTRRIRFPFAQSSKYYVNNDMVFSHFVANLSGSFPPGEEMFIRSVRRFADEITDPVLKKRVAGFIGQESVHGQQHRAINEKLIEMGYPIAWWDSEKFVDWVKRVEEFLPPRIPLAVTAAAEHFTAVLAERVLGDEEIQAIPGELEIWNLLNWHAIEELEHKSVAFDVFQTVGGTEKVRRRVMAVMIPLLLLLLLGVTAYSVSKDPEARRRPLRVVRETYRLYRGPLLRGLIPELRVYQRTGFHPDDIDTGALLERWQEELFGTEGTLVGYLR</sequence>